<sequence>MSKMNKLQRIHTPYIWVNPRACAACWKCIDNCPRDVIGKVGFLWHKHIVIRNADNCIGCKKCMKSCPSGVFSESMSNVVMKLLKRI</sequence>
<comment type="caution">
    <text evidence="6">The sequence shown here is derived from an EMBL/GenBank/DDBJ whole genome shotgun (WGS) entry which is preliminary data.</text>
</comment>
<evidence type="ECO:0000256" key="2">
    <source>
        <dbReference type="ARBA" id="ARBA00022723"/>
    </source>
</evidence>
<keyword evidence="4" id="KW-0411">Iron-sulfur</keyword>
<accession>A0ABR7CPJ0</accession>
<feature type="domain" description="4Fe-4S ferredoxin-type" evidence="5">
    <location>
        <begin position="46"/>
        <end position="76"/>
    </location>
</feature>
<name>A0ABR7CPJ0_9BACT</name>
<dbReference type="Proteomes" id="UP000636891">
    <property type="component" value="Unassembled WGS sequence"/>
</dbReference>
<dbReference type="PANTHER" id="PTHR43687:SF1">
    <property type="entry name" value="FERREDOXIN III"/>
    <property type="match status" value="1"/>
</dbReference>
<dbReference type="InterPro" id="IPR017900">
    <property type="entry name" value="4Fe4S_Fe_S_CS"/>
</dbReference>
<reference evidence="6 7" key="1">
    <citation type="submission" date="2020-08" db="EMBL/GenBank/DDBJ databases">
        <title>Genome public.</title>
        <authorList>
            <person name="Liu C."/>
            <person name="Sun Q."/>
        </authorList>
    </citation>
    <scope>NUCLEOTIDE SEQUENCE [LARGE SCALE GENOMIC DNA]</scope>
    <source>
        <strain evidence="6 7">New-7</strain>
    </source>
</reference>
<dbReference type="SUPFAM" id="SSF54862">
    <property type="entry name" value="4Fe-4S ferredoxins"/>
    <property type="match status" value="1"/>
</dbReference>
<evidence type="ECO:0000256" key="4">
    <source>
        <dbReference type="ARBA" id="ARBA00023014"/>
    </source>
</evidence>
<evidence type="ECO:0000313" key="6">
    <source>
        <dbReference type="EMBL" id="MBC5617115.1"/>
    </source>
</evidence>
<keyword evidence="1" id="KW-0004">4Fe-4S</keyword>
<keyword evidence="2" id="KW-0479">Metal-binding</keyword>
<proteinExistence type="predicted"/>
<evidence type="ECO:0000256" key="3">
    <source>
        <dbReference type="ARBA" id="ARBA00023004"/>
    </source>
</evidence>
<dbReference type="Pfam" id="PF12838">
    <property type="entry name" value="Fer4_7"/>
    <property type="match status" value="1"/>
</dbReference>
<dbReference type="InterPro" id="IPR017896">
    <property type="entry name" value="4Fe4S_Fe-S-bd"/>
</dbReference>
<feature type="domain" description="4Fe-4S ferredoxin-type" evidence="5">
    <location>
        <begin position="13"/>
        <end position="42"/>
    </location>
</feature>
<evidence type="ECO:0000259" key="5">
    <source>
        <dbReference type="PROSITE" id="PS51379"/>
    </source>
</evidence>
<dbReference type="PROSITE" id="PS51379">
    <property type="entry name" value="4FE4S_FER_2"/>
    <property type="match status" value="2"/>
</dbReference>
<organism evidence="6 7">
    <name type="scientific">Alistipes hominis</name>
    <dbReference type="NCBI Taxonomy" id="2763015"/>
    <lineage>
        <taxon>Bacteria</taxon>
        <taxon>Pseudomonadati</taxon>
        <taxon>Bacteroidota</taxon>
        <taxon>Bacteroidia</taxon>
        <taxon>Bacteroidales</taxon>
        <taxon>Rikenellaceae</taxon>
        <taxon>Alistipes</taxon>
    </lineage>
</organism>
<evidence type="ECO:0000313" key="7">
    <source>
        <dbReference type="Proteomes" id="UP000636891"/>
    </source>
</evidence>
<dbReference type="Gene3D" id="3.30.70.20">
    <property type="match status" value="1"/>
</dbReference>
<dbReference type="PROSITE" id="PS00198">
    <property type="entry name" value="4FE4S_FER_1"/>
    <property type="match status" value="1"/>
</dbReference>
<keyword evidence="3" id="KW-0408">Iron</keyword>
<gene>
    <name evidence="6" type="ORF">H8S08_08820</name>
</gene>
<protein>
    <submittedName>
        <fullName evidence="6">4Fe-4S dicluster domain-containing protein</fullName>
    </submittedName>
</protein>
<dbReference type="PANTHER" id="PTHR43687">
    <property type="entry name" value="ADENYLYLSULFATE REDUCTASE, BETA SUBUNIT"/>
    <property type="match status" value="1"/>
</dbReference>
<evidence type="ECO:0000256" key="1">
    <source>
        <dbReference type="ARBA" id="ARBA00022485"/>
    </source>
</evidence>
<keyword evidence="7" id="KW-1185">Reference proteome</keyword>
<dbReference type="InterPro" id="IPR050572">
    <property type="entry name" value="Fe-S_Ferredoxin"/>
</dbReference>
<dbReference type="EMBL" id="JACOOK010000004">
    <property type="protein sequence ID" value="MBC5617115.1"/>
    <property type="molecule type" value="Genomic_DNA"/>
</dbReference>